<feature type="transmembrane region" description="Helical" evidence="5">
    <location>
        <begin position="226"/>
        <end position="246"/>
    </location>
</feature>
<evidence type="ECO:0000256" key="2">
    <source>
        <dbReference type="ARBA" id="ARBA00022692"/>
    </source>
</evidence>
<keyword evidence="3 5" id="KW-1133">Transmembrane helix</keyword>
<dbReference type="PANTHER" id="PTHR31465">
    <property type="entry name" value="PROTEIN RTA1-RELATED"/>
    <property type="match status" value="1"/>
</dbReference>
<proteinExistence type="predicted"/>
<comment type="caution">
    <text evidence="6">The sequence shown here is derived from an EMBL/GenBank/DDBJ whole genome shotgun (WGS) entry which is preliminary data.</text>
</comment>
<name>A0AA40E517_9PEZI</name>
<feature type="transmembrane region" description="Helical" evidence="5">
    <location>
        <begin position="174"/>
        <end position="197"/>
    </location>
</feature>
<organism evidence="6 7">
    <name type="scientific">Lasiosphaeris hirsuta</name>
    <dbReference type="NCBI Taxonomy" id="260670"/>
    <lineage>
        <taxon>Eukaryota</taxon>
        <taxon>Fungi</taxon>
        <taxon>Dikarya</taxon>
        <taxon>Ascomycota</taxon>
        <taxon>Pezizomycotina</taxon>
        <taxon>Sordariomycetes</taxon>
        <taxon>Sordariomycetidae</taxon>
        <taxon>Sordariales</taxon>
        <taxon>Lasiosphaeriaceae</taxon>
        <taxon>Lasiosphaeris</taxon>
    </lineage>
</organism>
<evidence type="ECO:0000313" key="7">
    <source>
        <dbReference type="Proteomes" id="UP001172102"/>
    </source>
</evidence>
<feature type="transmembrane region" description="Helical" evidence="5">
    <location>
        <begin position="37"/>
        <end position="56"/>
    </location>
</feature>
<evidence type="ECO:0000256" key="1">
    <source>
        <dbReference type="ARBA" id="ARBA00004141"/>
    </source>
</evidence>
<keyword evidence="4 5" id="KW-0472">Membrane</keyword>
<feature type="transmembrane region" description="Helical" evidence="5">
    <location>
        <begin position="136"/>
        <end position="159"/>
    </location>
</feature>
<keyword evidence="7" id="KW-1185">Reference proteome</keyword>
<dbReference type="PANTHER" id="PTHR31465:SF8">
    <property type="entry name" value="DOMAIN PROTEIN, PUTATIVE (AFU_ORTHOLOGUE AFUA_6G14140)-RELATED"/>
    <property type="match status" value="1"/>
</dbReference>
<dbReference type="InterPro" id="IPR007568">
    <property type="entry name" value="RTA1"/>
</dbReference>
<feature type="transmembrane region" description="Helical" evidence="5">
    <location>
        <begin position="266"/>
        <end position="287"/>
    </location>
</feature>
<evidence type="ECO:0000256" key="5">
    <source>
        <dbReference type="SAM" id="Phobius"/>
    </source>
</evidence>
<dbReference type="AlphaFoldDB" id="A0AA40E517"/>
<dbReference type="GO" id="GO:0005886">
    <property type="term" value="C:plasma membrane"/>
    <property type="evidence" value="ECO:0007669"/>
    <property type="project" value="TreeGrafter"/>
</dbReference>
<evidence type="ECO:0000313" key="6">
    <source>
        <dbReference type="EMBL" id="KAK0724206.1"/>
    </source>
</evidence>
<comment type="subcellular location">
    <subcellularLocation>
        <location evidence="1">Membrane</location>
        <topology evidence="1">Multi-pass membrane protein</topology>
    </subcellularLocation>
</comment>
<gene>
    <name evidence="6" type="ORF">B0H67DRAFT_640770</name>
</gene>
<evidence type="ECO:0000256" key="3">
    <source>
        <dbReference type="ARBA" id="ARBA00022989"/>
    </source>
</evidence>
<keyword evidence="2 5" id="KW-0812">Transmembrane</keyword>
<sequence>MASQSFRPSYETCSEVTDFCPVRATTLGYYPNEGVNAFLAAGFGLAALVTLGFGIWKRTWGYSIAVAAGCVLECAGYVGRVQLASNPWNGSAFKTQIVAIILGPTLVCVGLYLTLRHIVLALNPGLSRVPPRTYPLFFVPADVSCLVIQAIGGGIAAAAGRDKIDLLQHGNRTVIAGIVLQVLVLGLFGGLSGEYLWRVRAWAKSGEAAEGDRGVQLWHNAKFRMFLYAMLGAYSALLIRCVYRIAEMAGGWGNHIMQDEPSFVVLESFMVLIASGLLAGFPPGVFFPQMSHSPKVKGLVADEEVRQDGASSSGTEKVAV</sequence>
<dbReference type="Proteomes" id="UP001172102">
    <property type="component" value="Unassembled WGS sequence"/>
</dbReference>
<evidence type="ECO:0000256" key="4">
    <source>
        <dbReference type="ARBA" id="ARBA00023136"/>
    </source>
</evidence>
<accession>A0AA40E517</accession>
<feature type="transmembrane region" description="Helical" evidence="5">
    <location>
        <begin position="63"/>
        <end position="83"/>
    </location>
</feature>
<dbReference type="EMBL" id="JAUKUA010000002">
    <property type="protein sequence ID" value="KAK0724206.1"/>
    <property type="molecule type" value="Genomic_DNA"/>
</dbReference>
<dbReference type="GO" id="GO:0000324">
    <property type="term" value="C:fungal-type vacuole"/>
    <property type="evidence" value="ECO:0007669"/>
    <property type="project" value="TreeGrafter"/>
</dbReference>
<dbReference type="Pfam" id="PF04479">
    <property type="entry name" value="RTA1"/>
    <property type="match status" value="1"/>
</dbReference>
<protein>
    <submittedName>
        <fullName evidence="6">RTA1 like protein-domain-containing protein</fullName>
    </submittedName>
</protein>
<reference evidence="6" key="1">
    <citation type="submission" date="2023-06" db="EMBL/GenBank/DDBJ databases">
        <title>Genome-scale phylogeny and comparative genomics of the fungal order Sordariales.</title>
        <authorList>
            <consortium name="Lawrence Berkeley National Laboratory"/>
            <person name="Hensen N."/>
            <person name="Bonometti L."/>
            <person name="Westerberg I."/>
            <person name="Brannstrom I.O."/>
            <person name="Guillou S."/>
            <person name="Cros-Aarteil S."/>
            <person name="Calhoun S."/>
            <person name="Haridas S."/>
            <person name="Kuo A."/>
            <person name="Mondo S."/>
            <person name="Pangilinan J."/>
            <person name="Riley R."/>
            <person name="Labutti K."/>
            <person name="Andreopoulos B."/>
            <person name="Lipzen A."/>
            <person name="Chen C."/>
            <person name="Yanf M."/>
            <person name="Daum C."/>
            <person name="Ng V."/>
            <person name="Clum A."/>
            <person name="Steindorff A."/>
            <person name="Ohm R."/>
            <person name="Martin F."/>
            <person name="Silar P."/>
            <person name="Natvig D."/>
            <person name="Lalanne C."/>
            <person name="Gautier V."/>
            <person name="Ament-Velasquez S.L."/>
            <person name="Kruys A."/>
            <person name="Hutchinson M.I."/>
            <person name="Powell A.J."/>
            <person name="Barry K."/>
            <person name="Miller A.N."/>
            <person name="Grigoriev I.V."/>
            <person name="Debuchy R."/>
            <person name="Gladieux P."/>
            <person name="Thoren M.H."/>
            <person name="Johannesson H."/>
        </authorList>
    </citation>
    <scope>NUCLEOTIDE SEQUENCE</scope>
    <source>
        <strain evidence="6">SMH4607-1</strain>
    </source>
</reference>
<feature type="transmembrane region" description="Helical" evidence="5">
    <location>
        <begin position="95"/>
        <end position="115"/>
    </location>
</feature>